<evidence type="ECO:0000259" key="4">
    <source>
        <dbReference type="Pfam" id="PF08450"/>
    </source>
</evidence>
<dbReference type="GO" id="GO:0019853">
    <property type="term" value="P:L-ascorbic acid biosynthetic process"/>
    <property type="evidence" value="ECO:0007669"/>
    <property type="project" value="TreeGrafter"/>
</dbReference>
<dbReference type="EMBL" id="CP006986">
    <property type="protein sequence ID" value="AIC26044.1"/>
    <property type="molecule type" value="Genomic_DNA"/>
</dbReference>
<protein>
    <submittedName>
        <fullName evidence="5">SMP-30/gluconolaconase/LRE domain-containing protein</fullName>
    </submittedName>
</protein>
<comment type="similarity">
    <text evidence="1">Belongs to the SMP-30/CGR1 family.</text>
</comment>
<dbReference type="AlphaFoldDB" id="A0A060HX03"/>
<dbReference type="GO" id="GO:0005509">
    <property type="term" value="F:calcium ion binding"/>
    <property type="evidence" value="ECO:0007669"/>
    <property type="project" value="TreeGrafter"/>
</dbReference>
<dbReference type="HOGENOM" id="CLU_036110_3_1_5"/>
<evidence type="ECO:0000256" key="1">
    <source>
        <dbReference type="ARBA" id="ARBA00008853"/>
    </source>
</evidence>
<dbReference type="OrthoDB" id="2633250at2"/>
<feature type="binding site" evidence="3">
    <location>
        <position position="104"/>
    </location>
    <ligand>
        <name>substrate</name>
    </ligand>
</feature>
<dbReference type="Proteomes" id="UP000027180">
    <property type="component" value="Chromosome"/>
</dbReference>
<name>A0A060HX03_RHIET</name>
<dbReference type="Pfam" id="PF08450">
    <property type="entry name" value="SGL"/>
    <property type="match status" value="1"/>
</dbReference>
<reference evidence="5 6" key="1">
    <citation type="submission" date="2013-12" db="EMBL/GenBank/DDBJ databases">
        <title>Complete genome sequence of Rhizobium etli bv. mimosae IE4771.</title>
        <authorList>
            <person name="Bustos P."/>
            <person name="Santamaria R.I."/>
            <person name="Lozano L."/>
            <person name="Ormeno-Orrillo E."/>
            <person name="Rogel M.A."/>
            <person name="Romero D."/>
            <person name="Cevallos M.A."/>
            <person name="Martinez-Romero E."/>
            <person name="Gonzalez V."/>
        </authorList>
    </citation>
    <scope>NUCLEOTIDE SEQUENCE [LARGE SCALE GENOMIC DNA]</scope>
    <source>
        <strain evidence="5 6">IE4771</strain>
    </source>
</reference>
<organism evidence="5 6">
    <name type="scientific">Rhizobium etli bv. mimosae str. IE4771</name>
    <dbReference type="NCBI Taxonomy" id="1432050"/>
    <lineage>
        <taxon>Bacteria</taxon>
        <taxon>Pseudomonadati</taxon>
        <taxon>Pseudomonadota</taxon>
        <taxon>Alphaproteobacteria</taxon>
        <taxon>Hyphomicrobiales</taxon>
        <taxon>Rhizobiaceae</taxon>
        <taxon>Rhizobium/Agrobacterium group</taxon>
        <taxon>Rhizobium</taxon>
    </lineage>
</organism>
<feature type="active site" description="Proton donor/acceptor" evidence="2">
    <location>
        <position position="202"/>
    </location>
</feature>
<accession>A0A060HX03</accession>
<gene>
    <name evidence="5" type="ORF">IE4771_CH00890</name>
</gene>
<dbReference type="RefSeq" id="WP_010055465.1">
    <property type="nucleotide sequence ID" value="NZ_CP006986.1"/>
</dbReference>
<feature type="binding site" evidence="3">
    <location>
        <position position="151"/>
    </location>
    <ligand>
        <name>a divalent metal cation</name>
        <dbReference type="ChEBI" id="CHEBI:60240"/>
    </ligand>
</feature>
<evidence type="ECO:0000256" key="3">
    <source>
        <dbReference type="PIRSR" id="PIRSR605511-2"/>
    </source>
</evidence>
<feature type="binding site" evidence="3">
    <location>
        <position position="21"/>
    </location>
    <ligand>
        <name>a divalent metal cation</name>
        <dbReference type="ChEBI" id="CHEBI:60240"/>
    </ligand>
</feature>
<feature type="binding site" evidence="3">
    <location>
        <position position="106"/>
    </location>
    <ligand>
        <name>substrate</name>
    </ligand>
</feature>
<feature type="binding site" evidence="3">
    <location>
        <position position="202"/>
    </location>
    <ligand>
        <name>a divalent metal cation</name>
        <dbReference type="ChEBI" id="CHEBI:60240"/>
    </ligand>
</feature>
<keyword evidence="3" id="KW-0479">Metal-binding</keyword>
<keyword evidence="3" id="KW-0862">Zinc</keyword>
<evidence type="ECO:0000256" key="2">
    <source>
        <dbReference type="PIRSR" id="PIRSR605511-1"/>
    </source>
</evidence>
<evidence type="ECO:0000313" key="6">
    <source>
        <dbReference type="Proteomes" id="UP000027180"/>
    </source>
</evidence>
<feature type="domain" description="SMP-30/Gluconolactonase/LRE-like region" evidence="4">
    <location>
        <begin position="19"/>
        <end position="260"/>
    </location>
</feature>
<dbReference type="PANTHER" id="PTHR10907:SF47">
    <property type="entry name" value="REGUCALCIN"/>
    <property type="match status" value="1"/>
</dbReference>
<dbReference type="PANTHER" id="PTHR10907">
    <property type="entry name" value="REGUCALCIN"/>
    <property type="match status" value="1"/>
</dbReference>
<dbReference type="GO" id="GO:0004341">
    <property type="term" value="F:gluconolactonase activity"/>
    <property type="evidence" value="ECO:0007669"/>
    <property type="project" value="TreeGrafter"/>
</dbReference>
<dbReference type="InterPro" id="IPR011042">
    <property type="entry name" value="6-blade_b-propeller_TolB-like"/>
</dbReference>
<dbReference type="KEGG" id="rei:IE4771_CH00890"/>
<proteinExistence type="inferred from homology"/>
<dbReference type="InterPro" id="IPR005511">
    <property type="entry name" value="SMP-30"/>
</dbReference>
<dbReference type="InterPro" id="IPR013658">
    <property type="entry name" value="SGL"/>
</dbReference>
<dbReference type="Gene3D" id="2.120.10.30">
    <property type="entry name" value="TolB, C-terminal domain"/>
    <property type="match status" value="1"/>
</dbReference>
<dbReference type="PRINTS" id="PR01790">
    <property type="entry name" value="SMP30FAMILY"/>
</dbReference>
<sequence length="295" mass="31997">MTDIYEFEGKTLCNTNSVLGEGPTYDPDSNTVWWFNILGKELHELRLATGEKKVHPLPAMASVLARIDAGRQLIATEEGLFVRDVASGNLTFYAALENDRPENRSNDGRTHPSGALWIGTMSKRAENQAGAIYHVASGKVTKIFNGISIPNSICFSPDGTIGYYTDSRINRLMRVMVDPHTGLPAGEPIVLVDSMNEPGDIDGSVVDADGYIWNARWGAGVVDRYNPDGLRISRYKVPAVQPSCPAFIGVDANRLAVTTAWEGLDEDARSAQPSAGALLELGITVKGVFDPLYVL</sequence>
<comment type="cofactor">
    <cofactor evidence="3">
        <name>Zn(2+)</name>
        <dbReference type="ChEBI" id="CHEBI:29105"/>
    </cofactor>
    <text evidence="3">Binds 1 divalent metal cation per subunit.</text>
</comment>
<evidence type="ECO:0000313" key="5">
    <source>
        <dbReference type="EMBL" id="AIC26044.1"/>
    </source>
</evidence>
<dbReference type="SUPFAM" id="SSF63829">
    <property type="entry name" value="Calcium-dependent phosphotriesterase"/>
    <property type="match status" value="1"/>
</dbReference>